<gene>
    <name evidence="2" type="ORF">P8V03_06660</name>
</gene>
<keyword evidence="3" id="KW-1185">Reference proteome</keyword>
<sequence length="388" mass="45293">MGELIQYYKQGMKYFVEGSLDKAFSYLTLVASAGIEEEKLNNAIALMLIYKGNFEEAYKIFALNNKNYRDGISERYLSSIEQINNCIEKHNLAVSLIKQYKYEEALFHLLSLRTLGFRTLNDDILTCSIYAIKRDYVKCKEILEEMHLINKEEVFYYEMKDYIDKKKYSKFKLYAASVAAVAIIFSSIAISGFNKKSNNTEKEAISKPTVSVKKTNAETDYKILANLSNDMMKENLYDFWAKDKELDSSKLDENSRSLYNQLKNTFKDKAESYFYNNGLELYRSENYKKAFEYMSIAYENKKGSYLDEHIIFYLAKSAKASGKGGSEYYREYINKYPKGCYIQESLYDLAIIDYKSNNIKEAKKYASIIVEQYSDTMYNNDKIRSIIE</sequence>
<dbReference type="InterPro" id="IPR011990">
    <property type="entry name" value="TPR-like_helical_dom_sf"/>
</dbReference>
<comment type="caution">
    <text evidence="2">The sequence shown here is derived from an EMBL/GenBank/DDBJ whole genome shotgun (WGS) entry which is preliminary data.</text>
</comment>
<evidence type="ECO:0000313" key="3">
    <source>
        <dbReference type="Proteomes" id="UP001281656"/>
    </source>
</evidence>
<organism evidence="2 3">
    <name type="scientific">Clostridium tanneri</name>
    <dbReference type="NCBI Taxonomy" id="3037988"/>
    <lineage>
        <taxon>Bacteria</taxon>
        <taxon>Bacillati</taxon>
        <taxon>Bacillota</taxon>
        <taxon>Clostridia</taxon>
        <taxon>Eubacteriales</taxon>
        <taxon>Clostridiaceae</taxon>
        <taxon>Clostridium</taxon>
    </lineage>
</organism>
<feature type="transmembrane region" description="Helical" evidence="1">
    <location>
        <begin position="173"/>
        <end position="193"/>
    </location>
</feature>
<evidence type="ECO:0008006" key="4">
    <source>
        <dbReference type="Google" id="ProtNLM"/>
    </source>
</evidence>
<dbReference type="Gene3D" id="1.25.40.10">
    <property type="entry name" value="Tetratricopeptide repeat domain"/>
    <property type="match status" value="1"/>
</dbReference>
<dbReference type="EMBL" id="JARUJP010000006">
    <property type="protein sequence ID" value="MDW8800833.1"/>
    <property type="molecule type" value="Genomic_DNA"/>
</dbReference>
<keyword evidence="1" id="KW-0472">Membrane</keyword>
<keyword evidence="1" id="KW-1133">Transmembrane helix</keyword>
<dbReference type="RefSeq" id="WP_318797442.1">
    <property type="nucleotide sequence ID" value="NZ_JARUJP010000006.1"/>
</dbReference>
<accession>A0ABU4JRQ1</accession>
<name>A0ABU4JRQ1_9CLOT</name>
<evidence type="ECO:0000256" key="1">
    <source>
        <dbReference type="SAM" id="Phobius"/>
    </source>
</evidence>
<reference evidence="2 3" key="1">
    <citation type="submission" date="2023-04" db="EMBL/GenBank/DDBJ databases">
        <title>Clostridium tannerae sp. nov., isolated from the fecal material of an alpaca.</title>
        <authorList>
            <person name="Miller S."/>
            <person name="Hendry M."/>
            <person name="King J."/>
            <person name="Sankaranarayanan K."/>
            <person name="Lawson P.A."/>
        </authorList>
    </citation>
    <scope>NUCLEOTIDE SEQUENCE [LARGE SCALE GENOMIC DNA]</scope>
    <source>
        <strain evidence="2 3">A1-XYC3</strain>
    </source>
</reference>
<dbReference type="Proteomes" id="UP001281656">
    <property type="component" value="Unassembled WGS sequence"/>
</dbReference>
<keyword evidence="1" id="KW-0812">Transmembrane</keyword>
<evidence type="ECO:0000313" key="2">
    <source>
        <dbReference type="EMBL" id="MDW8800833.1"/>
    </source>
</evidence>
<proteinExistence type="predicted"/>
<protein>
    <recommendedName>
        <fullName evidence="4">Tetratricopeptide repeat protein</fullName>
    </recommendedName>
</protein>